<name>A0A2S5R7L4_9PROT</name>
<reference evidence="1 2" key="1">
    <citation type="submission" date="2017-11" db="EMBL/GenBank/DDBJ databases">
        <title>Comparative genomic analysis of Holospora spp., intranuclear symbionts of paramecia.</title>
        <authorList>
            <person name="Garushyants S.K."/>
            <person name="Beliavskaya A."/>
            <person name="Malko D.B."/>
            <person name="Logacheva M.D."/>
            <person name="Rautian M.S."/>
            <person name="Gelfand M.S."/>
        </authorList>
    </citation>
    <scope>NUCLEOTIDE SEQUENCE [LARGE SCALE GENOMIC DNA]</scope>
    <source>
        <strain evidence="2">02AZ16</strain>
    </source>
</reference>
<accession>A0A2S5R7L4</accession>
<protein>
    <submittedName>
        <fullName evidence="1">Uncharacterized protein</fullName>
    </submittedName>
</protein>
<organism evidence="1 2">
    <name type="scientific">Holospora curviuscula</name>
    <dbReference type="NCBI Taxonomy" id="1082868"/>
    <lineage>
        <taxon>Bacteria</taxon>
        <taxon>Pseudomonadati</taxon>
        <taxon>Pseudomonadota</taxon>
        <taxon>Alphaproteobacteria</taxon>
        <taxon>Holosporales</taxon>
        <taxon>Holosporaceae</taxon>
        <taxon>Holospora</taxon>
    </lineage>
</organism>
<dbReference type="AlphaFoldDB" id="A0A2S5R7L4"/>
<comment type="caution">
    <text evidence="1">The sequence shown here is derived from an EMBL/GenBank/DDBJ whole genome shotgun (WGS) entry which is preliminary data.</text>
</comment>
<proteinExistence type="predicted"/>
<sequence length="36" mass="4241">MFKNFTLLNGVLIYQSIIKIGIFHPENFSIKKLLLF</sequence>
<keyword evidence="2" id="KW-1185">Reference proteome</keyword>
<evidence type="ECO:0000313" key="2">
    <source>
        <dbReference type="Proteomes" id="UP000239425"/>
    </source>
</evidence>
<evidence type="ECO:0000313" key="1">
    <source>
        <dbReference type="EMBL" id="PPE03308.1"/>
    </source>
</evidence>
<dbReference type="EMBL" id="PHHC01000115">
    <property type="protein sequence ID" value="PPE03308.1"/>
    <property type="molecule type" value="Genomic_DNA"/>
</dbReference>
<gene>
    <name evidence="1" type="ORF">HCUR_01263</name>
</gene>
<dbReference type="Proteomes" id="UP000239425">
    <property type="component" value="Unassembled WGS sequence"/>
</dbReference>